<dbReference type="RefSeq" id="WP_377368636.1">
    <property type="nucleotide sequence ID" value="NZ_JAOTJD010000008.1"/>
</dbReference>
<keyword evidence="2" id="KW-0732">Signal</keyword>
<sequence length="205" mass="21044">MAAYRLLFATGASVLALAACNPQAPPTPPAQFPASVPEAPAPAPSPVPTQDPNAPVEAPAPGTPAGLADDRTPISEAPFTPQSAQGAADVVQTYFALIGEKKYADAWALWGDGGKASGMSQADFVASFDKYSQYSGNVGAPGQIEGAAGSSYVEVPAIAFGRLKTGAPFNLKGPITLKRVNDVPGASAEQRKWRIQTSGLKPVRP</sequence>
<dbReference type="EMBL" id="JAOTJD010000008">
    <property type="protein sequence ID" value="MFD3263595.1"/>
    <property type="molecule type" value="Genomic_DNA"/>
</dbReference>
<proteinExistence type="predicted"/>
<comment type="caution">
    <text evidence="3">The sequence shown here is derived from an EMBL/GenBank/DDBJ whole genome shotgun (WGS) entry which is preliminary data.</text>
</comment>
<feature type="region of interest" description="Disordered" evidence="1">
    <location>
        <begin position="21"/>
        <end position="83"/>
    </location>
</feature>
<dbReference type="PROSITE" id="PS51257">
    <property type="entry name" value="PROKAR_LIPOPROTEIN"/>
    <property type="match status" value="1"/>
</dbReference>
<evidence type="ECO:0000313" key="4">
    <source>
        <dbReference type="Proteomes" id="UP001598130"/>
    </source>
</evidence>
<gene>
    <name evidence="3" type="ORF">OCL97_06380</name>
</gene>
<protein>
    <submittedName>
        <fullName evidence="3">Uncharacterized protein</fullName>
    </submittedName>
</protein>
<keyword evidence="4" id="KW-1185">Reference proteome</keyword>
<feature type="signal peptide" evidence="2">
    <location>
        <begin position="1"/>
        <end position="18"/>
    </location>
</feature>
<evidence type="ECO:0000256" key="2">
    <source>
        <dbReference type="SAM" id="SignalP"/>
    </source>
</evidence>
<feature type="compositionally biased region" description="Pro residues" evidence="1">
    <location>
        <begin position="39"/>
        <end position="49"/>
    </location>
</feature>
<reference evidence="3 4" key="1">
    <citation type="submission" date="2022-09" db="EMBL/GenBank/DDBJ databases">
        <title>New species of Phenylobacterium.</title>
        <authorList>
            <person name="Mieszkin S."/>
        </authorList>
    </citation>
    <scope>NUCLEOTIDE SEQUENCE [LARGE SCALE GENOMIC DNA]</scope>
    <source>
        <strain evidence="3 4">HK31-G</strain>
    </source>
</reference>
<evidence type="ECO:0000313" key="3">
    <source>
        <dbReference type="EMBL" id="MFD3263595.1"/>
    </source>
</evidence>
<dbReference type="Proteomes" id="UP001598130">
    <property type="component" value="Unassembled WGS sequence"/>
</dbReference>
<organism evidence="3 4">
    <name type="scientific">Phenylobacterium ferrooxidans</name>
    <dbReference type="NCBI Taxonomy" id="2982689"/>
    <lineage>
        <taxon>Bacteria</taxon>
        <taxon>Pseudomonadati</taxon>
        <taxon>Pseudomonadota</taxon>
        <taxon>Alphaproteobacteria</taxon>
        <taxon>Caulobacterales</taxon>
        <taxon>Caulobacteraceae</taxon>
        <taxon>Phenylobacterium</taxon>
    </lineage>
</organism>
<name>A0ABW6CKN9_9CAUL</name>
<evidence type="ECO:0000256" key="1">
    <source>
        <dbReference type="SAM" id="MobiDB-lite"/>
    </source>
</evidence>
<accession>A0ABW6CKN9</accession>
<feature type="chain" id="PRO_5047109605" evidence="2">
    <location>
        <begin position="19"/>
        <end position="205"/>
    </location>
</feature>